<dbReference type="AlphaFoldDB" id="A0A0K8P056"/>
<dbReference type="OrthoDB" id="7355447at2"/>
<dbReference type="RefSeq" id="WP_054019949.1">
    <property type="nucleotide sequence ID" value="NZ_BBYR01000030.1"/>
</dbReference>
<keyword evidence="2" id="KW-1185">Reference proteome</keyword>
<reference evidence="2" key="1">
    <citation type="submission" date="2015-07" db="EMBL/GenBank/DDBJ databases">
        <title>Discovery of a poly(ethylene terephthalate assimilation.</title>
        <authorList>
            <person name="Yoshida S."/>
            <person name="Hiraga K."/>
            <person name="Takehana T."/>
            <person name="Taniguchi I."/>
            <person name="Yamaji H."/>
            <person name="Maeda Y."/>
            <person name="Toyohara K."/>
            <person name="Miyamoto K."/>
            <person name="Kimura Y."/>
            <person name="Oda K."/>
        </authorList>
    </citation>
    <scope>NUCLEOTIDE SEQUENCE [LARGE SCALE GENOMIC DNA]</scope>
    <source>
        <strain evidence="2">NBRC 110686 / TISTR 2288 / 201-F6</strain>
    </source>
</reference>
<protein>
    <submittedName>
        <fullName evidence="1">Uncharacterized protein YfiR</fullName>
    </submittedName>
</protein>
<organism evidence="1 2">
    <name type="scientific">Piscinibacter sakaiensis</name>
    <name type="common">Ideonella sakaiensis</name>
    <dbReference type="NCBI Taxonomy" id="1547922"/>
    <lineage>
        <taxon>Bacteria</taxon>
        <taxon>Pseudomonadati</taxon>
        <taxon>Pseudomonadota</taxon>
        <taxon>Betaproteobacteria</taxon>
        <taxon>Burkholderiales</taxon>
        <taxon>Sphaerotilaceae</taxon>
        <taxon>Piscinibacter</taxon>
    </lineage>
</organism>
<name>A0A0K8P056_PISS1</name>
<dbReference type="InterPro" id="IPR025293">
    <property type="entry name" value="YfiR/HmsC-like"/>
</dbReference>
<dbReference type="EMBL" id="BBYR01000030">
    <property type="protein sequence ID" value="GAP35919.1"/>
    <property type="molecule type" value="Genomic_DNA"/>
</dbReference>
<reference evidence="1 2" key="2">
    <citation type="journal article" date="2016" name="Science">
        <title>A bacterium that degrades and assimilates poly(ethylene terephthalate).</title>
        <authorList>
            <person name="Yoshida S."/>
            <person name="Hiraga K."/>
            <person name="Takehana T."/>
            <person name="Taniguchi I."/>
            <person name="Yamaji H."/>
            <person name="Maeda Y."/>
            <person name="Toyohara K."/>
            <person name="Miyamoto K."/>
            <person name="Kimura Y."/>
            <person name="Oda K."/>
        </authorList>
    </citation>
    <scope>NUCLEOTIDE SEQUENCE [LARGE SCALE GENOMIC DNA]</scope>
    <source>
        <strain evidence="2">NBRC 110686 / TISTR 2288 / 201-F6</strain>
    </source>
</reference>
<dbReference type="Proteomes" id="UP000037660">
    <property type="component" value="Unassembled WGS sequence"/>
</dbReference>
<sequence length="182" mass="19365">MPVARHVGGCLLGAVLALGAWSARGDETLAAGEPAGLAPAEVVLAIVRYTRWPAEPRPLLLCLAGDGGLAEALRRLLPEAADPRGLALRELPADTGEPPADCAAWIHDSERPAARLVTLHALAGRPVLTIGWTHAFCRDGGMFCLEQGAGRTRFEVNLDAVERGRLRVHPQVLRLARARSRG</sequence>
<evidence type="ECO:0000313" key="1">
    <source>
        <dbReference type="EMBL" id="GAP35919.1"/>
    </source>
</evidence>
<accession>A0A0K8P056</accession>
<evidence type="ECO:0000313" key="2">
    <source>
        <dbReference type="Proteomes" id="UP000037660"/>
    </source>
</evidence>
<proteinExistence type="predicted"/>
<comment type="caution">
    <text evidence="1">The sequence shown here is derived from an EMBL/GenBank/DDBJ whole genome shotgun (WGS) entry which is preliminary data.</text>
</comment>
<gene>
    <name evidence="1" type="ORF">ISF6_1759</name>
</gene>
<dbReference type="Pfam" id="PF13689">
    <property type="entry name" value="DUF4154"/>
    <property type="match status" value="1"/>
</dbReference>
<dbReference type="STRING" id="1547922.ISF6_1759"/>